<dbReference type="EnsemblMetazoa" id="GAUT027046-RA">
    <property type="protein sequence ID" value="GAUT027046-PA"/>
    <property type="gene ID" value="GAUT027046"/>
</dbReference>
<dbReference type="Gene3D" id="3.60.10.10">
    <property type="entry name" value="Endonuclease/exonuclease/phosphatase"/>
    <property type="match status" value="1"/>
</dbReference>
<reference evidence="1" key="1">
    <citation type="submission" date="2020-05" db="UniProtKB">
        <authorList>
            <consortium name="EnsemblMetazoa"/>
        </authorList>
    </citation>
    <scope>IDENTIFICATION</scope>
    <source>
        <strain evidence="1">TTRI</strain>
    </source>
</reference>
<keyword evidence="2" id="KW-1185">Reference proteome</keyword>
<evidence type="ECO:0008006" key="3">
    <source>
        <dbReference type="Google" id="ProtNLM"/>
    </source>
</evidence>
<sequence length="163" mass="19023">MKVNKNTFDCIGKLMVNLLAFKRKPKKLEQISKACNCKTYASIVDNDAEENETFYSELIETRKPTKKSNLNLIMGDFNAKVEIVGTFGLGLRNERDDRFDRFLKHSFKICNIFFQLSPRRSYTYSQHVIRNQEDCILMNKTLEHLSKESVPSQGQMYLQIIIL</sequence>
<dbReference type="AlphaFoldDB" id="A0A1A9V5Y9"/>
<name>A0A1A9V5Y9_GLOAU</name>
<protein>
    <recommendedName>
        <fullName evidence="3">Endonuclease/exonuclease/phosphatase domain-containing protein</fullName>
    </recommendedName>
</protein>
<organism evidence="1 2">
    <name type="scientific">Glossina austeni</name>
    <name type="common">Savannah tsetse fly</name>
    <dbReference type="NCBI Taxonomy" id="7395"/>
    <lineage>
        <taxon>Eukaryota</taxon>
        <taxon>Metazoa</taxon>
        <taxon>Ecdysozoa</taxon>
        <taxon>Arthropoda</taxon>
        <taxon>Hexapoda</taxon>
        <taxon>Insecta</taxon>
        <taxon>Pterygota</taxon>
        <taxon>Neoptera</taxon>
        <taxon>Endopterygota</taxon>
        <taxon>Diptera</taxon>
        <taxon>Brachycera</taxon>
        <taxon>Muscomorpha</taxon>
        <taxon>Hippoboscoidea</taxon>
        <taxon>Glossinidae</taxon>
        <taxon>Glossina</taxon>
    </lineage>
</organism>
<evidence type="ECO:0000313" key="1">
    <source>
        <dbReference type="EnsemblMetazoa" id="GAUT027046-PA"/>
    </source>
</evidence>
<dbReference type="Proteomes" id="UP000078200">
    <property type="component" value="Unassembled WGS sequence"/>
</dbReference>
<accession>A0A1A9V5Y9</accession>
<dbReference type="STRING" id="7395.A0A1A9V5Y9"/>
<dbReference type="VEuPathDB" id="VectorBase:GAUT027046"/>
<dbReference type="InterPro" id="IPR036691">
    <property type="entry name" value="Endo/exonu/phosph_ase_sf"/>
</dbReference>
<evidence type="ECO:0000313" key="2">
    <source>
        <dbReference type="Proteomes" id="UP000078200"/>
    </source>
</evidence>
<proteinExistence type="predicted"/>
<dbReference type="SUPFAM" id="SSF56219">
    <property type="entry name" value="DNase I-like"/>
    <property type="match status" value="1"/>
</dbReference>